<proteinExistence type="predicted"/>
<dbReference type="GO" id="GO:0008999">
    <property type="term" value="F:protein-N-terminal-alanine acetyltransferase activity"/>
    <property type="evidence" value="ECO:0007669"/>
    <property type="project" value="TreeGrafter"/>
</dbReference>
<organism evidence="2">
    <name type="scientific">hydrothermal vent metagenome</name>
    <dbReference type="NCBI Taxonomy" id="652676"/>
    <lineage>
        <taxon>unclassified sequences</taxon>
        <taxon>metagenomes</taxon>
        <taxon>ecological metagenomes</taxon>
    </lineage>
</organism>
<dbReference type="EMBL" id="UOFQ01000059">
    <property type="protein sequence ID" value="VAW87183.1"/>
    <property type="molecule type" value="Genomic_DNA"/>
</dbReference>
<evidence type="ECO:0000313" key="2">
    <source>
        <dbReference type="EMBL" id="VAW87183.1"/>
    </source>
</evidence>
<dbReference type="GO" id="GO:1990189">
    <property type="term" value="F:protein N-terminal-serine acetyltransferase activity"/>
    <property type="evidence" value="ECO:0007669"/>
    <property type="project" value="TreeGrafter"/>
</dbReference>
<evidence type="ECO:0000259" key="1">
    <source>
        <dbReference type="PROSITE" id="PS51186"/>
    </source>
</evidence>
<dbReference type="AlphaFoldDB" id="A0A3B0ZG47"/>
<dbReference type="InterPro" id="IPR000182">
    <property type="entry name" value="GNAT_dom"/>
</dbReference>
<dbReference type="InterPro" id="IPR051908">
    <property type="entry name" value="Ribosomal_N-acetyltransferase"/>
</dbReference>
<dbReference type="Pfam" id="PF13302">
    <property type="entry name" value="Acetyltransf_3"/>
    <property type="match status" value="1"/>
</dbReference>
<accession>A0A3B0ZG47</accession>
<gene>
    <name evidence="2" type="ORF">MNBD_GAMMA17-421</name>
</gene>
<name>A0A3B0ZG47_9ZZZZ</name>
<dbReference type="PANTHER" id="PTHR43441:SF10">
    <property type="entry name" value="ACETYLTRANSFERASE"/>
    <property type="match status" value="1"/>
</dbReference>
<sequence>MEIIGDKIQIRTFRPEDTIPFHTAATESIEHMHEFMPWCHPGYSIEESASWVTSRAEAWNSAEEYSFVIYSADNTELLGGVAINQINASHKIGNIGYWVRKRALNRGVATEAILLIANFGFKSLGLLRQEIVMMPNNQASRRVAEKAGAKYEGVMQKRLLVHEQACDACMYSLIDGKEK</sequence>
<dbReference type="PANTHER" id="PTHR43441">
    <property type="entry name" value="RIBOSOMAL-PROTEIN-SERINE ACETYLTRANSFERASE"/>
    <property type="match status" value="1"/>
</dbReference>
<dbReference type="Gene3D" id="3.40.630.30">
    <property type="match status" value="1"/>
</dbReference>
<dbReference type="GO" id="GO:0005737">
    <property type="term" value="C:cytoplasm"/>
    <property type="evidence" value="ECO:0007669"/>
    <property type="project" value="TreeGrafter"/>
</dbReference>
<reference evidence="2" key="1">
    <citation type="submission" date="2018-06" db="EMBL/GenBank/DDBJ databases">
        <authorList>
            <person name="Zhirakovskaya E."/>
        </authorList>
    </citation>
    <scope>NUCLEOTIDE SEQUENCE</scope>
</reference>
<protein>
    <recommendedName>
        <fullName evidence="1">N-acetyltransferase domain-containing protein</fullName>
    </recommendedName>
</protein>
<feature type="domain" description="N-acetyltransferase" evidence="1">
    <location>
        <begin position="19"/>
        <end position="175"/>
    </location>
</feature>
<dbReference type="PROSITE" id="PS51186">
    <property type="entry name" value="GNAT"/>
    <property type="match status" value="1"/>
</dbReference>
<dbReference type="SUPFAM" id="SSF55729">
    <property type="entry name" value="Acyl-CoA N-acyltransferases (Nat)"/>
    <property type="match status" value="1"/>
</dbReference>
<dbReference type="InterPro" id="IPR016181">
    <property type="entry name" value="Acyl_CoA_acyltransferase"/>
</dbReference>